<gene>
    <name evidence="2" type="ORF">JOF53_002361</name>
</gene>
<evidence type="ECO:0000313" key="3">
    <source>
        <dbReference type="Proteomes" id="UP001519363"/>
    </source>
</evidence>
<feature type="compositionally biased region" description="Pro residues" evidence="1">
    <location>
        <begin position="9"/>
        <end position="20"/>
    </location>
</feature>
<organism evidence="2 3">
    <name type="scientific">Crossiella equi</name>
    <dbReference type="NCBI Taxonomy" id="130796"/>
    <lineage>
        <taxon>Bacteria</taxon>
        <taxon>Bacillati</taxon>
        <taxon>Actinomycetota</taxon>
        <taxon>Actinomycetes</taxon>
        <taxon>Pseudonocardiales</taxon>
        <taxon>Pseudonocardiaceae</taxon>
        <taxon>Crossiella</taxon>
    </lineage>
</organism>
<name>A0ABS5AA82_9PSEU</name>
<dbReference type="Proteomes" id="UP001519363">
    <property type="component" value="Unassembled WGS sequence"/>
</dbReference>
<proteinExistence type="predicted"/>
<evidence type="ECO:0008006" key="4">
    <source>
        <dbReference type="Google" id="ProtNLM"/>
    </source>
</evidence>
<dbReference type="RefSeq" id="WP_209706804.1">
    <property type="nucleotide sequence ID" value="NZ_JAGIOO010000001.1"/>
</dbReference>
<protein>
    <recommendedName>
        <fullName evidence="4">Lipoprotein</fullName>
    </recommendedName>
</protein>
<keyword evidence="3" id="KW-1185">Reference proteome</keyword>
<reference evidence="2 3" key="1">
    <citation type="submission" date="2021-03" db="EMBL/GenBank/DDBJ databases">
        <title>Sequencing the genomes of 1000 actinobacteria strains.</title>
        <authorList>
            <person name="Klenk H.-P."/>
        </authorList>
    </citation>
    <scope>NUCLEOTIDE SEQUENCE [LARGE SCALE GENOMIC DNA]</scope>
    <source>
        <strain evidence="2 3">DSM 44580</strain>
    </source>
</reference>
<sequence>MSALAACTAPPPPAAAPPDSGPAAQTVAVKVPGDKTTVLDSPSAVALSELLLTRAPVVVVADRPDVPDTGAPVLSAAEPEAVRRELSRLNPETVLTTGPAARQAVGDRAKVVELTPANAGDFRHSPPPPSGVTVLLDSSREHAAAAATAKAAGAAVVPVRGTDPRADPAASKALAAAGADVVVALGSGFGPPERLRARLAVAGELPGGGQLVLPGRRLVAMYGHPGTPSLGVLGEQGVDETIKRVKELARSYEPFSDVPVVPSLEIIATVAQGGPGVDGDYSNEVSAESLRPWVDRAAQEGVYVVLDLQPGRADVTEQAKRYESLLRRPHVGLAIDPEWKLGPDQVPLKQIGGIDAAEVNRASAWLAELAREHKLPQKLLVLHQFKLSMLRDEKDLDLGHDELSVLIHMDGQGTTGQKAETWRAVVGARPADLPLGWKNFYDEDKPMLTPEQTMRYQPAPMMISYQ</sequence>
<evidence type="ECO:0000256" key="1">
    <source>
        <dbReference type="SAM" id="MobiDB-lite"/>
    </source>
</evidence>
<comment type="caution">
    <text evidence="2">The sequence shown here is derived from an EMBL/GenBank/DDBJ whole genome shotgun (WGS) entry which is preliminary data.</text>
</comment>
<evidence type="ECO:0000313" key="2">
    <source>
        <dbReference type="EMBL" id="MBP2473489.1"/>
    </source>
</evidence>
<dbReference type="EMBL" id="JAGIOO010000001">
    <property type="protein sequence ID" value="MBP2473489.1"/>
    <property type="molecule type" value="Genomic_DNA"/>
</dbReference>
<accession>A0ABS5AA82</accession>
<feature type="region of interest" description="Disordered" evidence="1">
    <location>
        <begin position="1"/>
        <end position="25"/>
    </location>
</feature>